<comment type="similarity">
    <text evidence="1 5">Belongs to the KptA/TPT1 family.</text>
</comment>
<dbReference type="InterPro" id="IPR042081">
    <property type="entry name" value="RNA_2'-PTrans_C"/>
</dbReference>
<evidence type="ECO:0000313" key="6">
    <source>
        <dbReference type="EMBL" id="TCS92792.1"/>
    </source>
</evidence>
<dbReference type="SUPFAM" id="SSF56399">
    <property type="entry name" value="ADP-ribosylation"/>
    <property type="match status" value="1"/>
</dbReference>
<evidence type="ECO:0000256" key="3">
    <source>
        <dbReference type="ARBA" id="ARBA00023027"/>
    </source>
</evidence>
<keyword evidence="3 5" id="KW-0520">NAD</keyword>
<dbReference type="InterPro" id="IPR042080">
    <property type="entry name" value="RNA_2'-PTrans_N"/>
</dbReference>
<dbReference type="EMBL" id="SMAG01000010">
    <property type="protein sequence ID" value="TCS92792.1"/>
    <property type="molecule type" value="Genomic_DNA"/>
</dbReference>
<evidence type="ECO:0000256" key="4">
    <source>
        <dbReference type="ARBA" id="ARBA00025212"/>
    </source>
</evidence>
<comment type="caution">
    <text evidence="6">The sequence shown here is derived from an EMBL/GenBank/DDBJ whole genome shotgun (WGS) entry which is preliminary data.</text>
</comment>
<evidence type="ECO:0000313" key="7">
    <source>
        <dbReference type="Proteomes" id="UP000294937"/>
    </source>
</evidence>
<proteinExistence type="inferred from homology"/>
<gene>
    <name evidence="5" type="primary">kptA</name>
    <name evidence="6" type="ORF">EDD58_11018</name>
</gene>
<name>A0A4R3L0S2_9BACL</name>
<organism evidence="6 7">
    <name type="scientific">Hazenella coriacea</name>
    <dbReference type="NCBI Taxonomy" id="1179467"/>
    <lineage>
        <taxon>Bacteria</taxon>
        <taxon>Bacillati</taxon>
        <taxon>Bacillota</taxon>
        <taxon>Bacilli</taxon>
        <taxon>Bacillales</taxon>
        <taxon>Thermoactinomycetaceae</taxon>
        <taxon>Hazenella</taxon>
    </lineage>
</organism>
<dbReference type="GO" id="GO:0000215">
    <property type="term" value="F:tRNA 2'-phosphotransferase activity"/>
    <property type="evidence" value="ECO:0007669"/>
    <property type="project" value="TreeGrafter"/>
</dbReference>
<evidence type="ECO:0000256" key="1">
    <source>
        <dbReference type="ARBA" id="ARBA00009836"/>
    </source>
</evidence>
<dbReference type="GO" id="GO:0003950">
    <property type="term" value="F:NAD+ poly-ADP-ribosyltransferase activity"/>
    <property type="evidence" value="ECO:0007669"/>
    <property type="project" value="InterPro"/>
</dbReference>
<sequence>MVSKRHTRVSKFLSLILRHQPELVNLSLDEAGWVNVSQLLEGCRKAGVKITLEELKEIVRTNDKRRFSFTRDFKYIRANQGHSVEVQLGLQPTSPPITLFHGTAKHFLPSIFKEGLLKKKRHHVHLSDRRSAAVEVGKRHGFPIVLQIDAGKMEREGVDFYRTENGVWLVDHVPPKYICFPTDLTE</sequence>
<evidence type="ECO:0000256" key="2">
    <source>
        <dbReference type="ARBA" id="ARBA00022679"/>
    </source>
</evidence>
<dbReference type="AlphaFoldDB" id="A0A4R3L0S2"/>
<reference evidence="6 7" key="1">
    <citation type="submission" date="2019-03" db="EMBL/GenBank/DDBJ databases">
        <title>Genomic Encyclopedia of Type Strains, Phase IV (KMG-IV): sequencing the most valuable type-strain genomes for metagenomic binning, comparative biology and taxonomic classification.</title>
        <authorList>
            <person name="Goeker M."/>
        </authorList>
    </citation>
    <scope>NUCLEOTIDE SEQUENCE [LARGE SCALE GENOMIC DNA]</scope>
    <source>
        <strain evidence="6 7">DSM 45707</strain>
    </source>
</reference>
<evidence type="ECO:0000256" key="5">
    <source>
        <dbReference type="HAMAP-Rule" id="MF_00299"/>
    </source>
</evidence>
<keyword evidence="2 5" id="KW-0808">Transferase</keyword>
<dbReference type="Gene3D" id="3.20.170.30">
    <property type="match status" value="1"/>
</dbReference>
<dbReference type="GO" id="GO:0006388">
    <property type="term" value="P:tRNA splicing, via endonucleolytic cleavage and ligation"/>
    <property type="evidence" value="ECO:0007669"/>
    <property type="project" value="UniProtKB-UniRule"/>
</dbReference>
<accession>A0A4R3L0S2</accession>
<dbReference type="PANTHER" id="PTHR12684:SF2">
    <property type="entry name" value="TRNA 2'-PHOSPHOTRANSFERASE 1"/>
    <property type="match status" value="1"/>
</dbReference>
<dbReference type="Pfam" id="PF01885">
    <property type="entry name" value="PTS_2-RNA"/>
    <property type="match status" value="1"/>
</dbReference>
<dbReference type="HAMAP" id="MF_00299">
    <property type="entry name" value="KptA"/>
    <property type="match status" value="1"/>
</dbReference>
<dbReference type="InterPro" id="IPR002745">
    <property type="entry name" value="Ptrans_KptA/Tpt1"/>
</dbReference>
<dbReference type="OrthoDB" id="4537997at2"/>
<dbReference type="PANTHER" id="PTHR12684">
    <property type="entry name" value="PUTATIVE PHOSPHOTRANSFERASE"/>
    <property type="match status" value="1"/>
</dbReference>
<dbReference type="NCBIfam" id="NF002014">
    <property type="entry name" value="PRK00819.1-4"/>
    <property type="match status" value="1"/>
</dbReference>
<keyword evidence="7" id="KW-1185">Reference proteome</keyword>
<protein>
    <recommendedName>
        <fullName evidence="5">Probable RNA 2'-phosphotransferase</fullName>
        <ecNumber evidence="5">2.7.1.-</ecNumber>
    </recommendedName>
</protein>
<comment type="function">
    <text evidence="4 5">Removes the 2'-phosphate from RNA via an intermediate in which the phosphate is ADP-ribosylated by NAD followed by a presumed transesterification to release the RNA and generate ADP-ribose 1''-2''-cyclic phosphate (APPR&gt;P). May function as an ADP-ribosylase.</text>
</comment>
<dbReference type="InterPro" id="IPR022928">
    <property type="entry name" value="RNA_2'-PTrans_KptA"/>
</dbReference>
<dbReference type="Proteomes" id="UP000294937">
    <property type="component" value="Unassembled WGS sequence"/>
</dbReference>
<dbReference type="EC" id="2.7.1.-" evidence="5"/>
<dbReference type="Gene3D" id="1.10.10.970">
    <property type="entry name" value="RNA 2'-phosphotransferase, Tpt1/KptA family, N-terminal domain"/>
    <property type="match status" value="1"/>
</dbReference>